<accession>A0A1J5RUR0</accession>
<dbReference type="Pfam" id="PF06792">
    <property type="entry name" value="UPF0261"/>
    <property type="match status" value="1"/>
</dbReference>
<protein>
    <submittedName>
        <fullName evidence="3">Uncharacterized protein</fullName>
    </submittedName>
</protein>
<feature type="domain" description="UPF0261" evidence="2">
    <location>
        <begin position="190"/>
        <end position="406"/>
    </location>
</feature>
<organism evidence="3">
    <name type="scientific">mine drainage metagenome</name>
    <dbReference type="NCBI Taxonomy" id="410659"/>
    <lineage>
        <taxon>unclassified sequences</taxon>
        <taxon>metagenomes</taxon>
        <taxon>ecological metagenomes</taxon>
    </lineage>
</organism>
<proteinExistence type="predicted"/>
<dbReference type="NCBIfam" id="NF002674">
    <property type="entry name" value="PRK02399.1-2"/>
    <property type="match status" value="1"/>
</dbReference>
<name>A0A1J5RUR0_9ZZZZ</name>
<evidence type="ECO:0000313" key="3">
    <source>
        <dbReference type="EMBL" id="OIQ99686.1"/>
    </source>
</evidence>
<dbReference type="CDD" id="cd15488">
    <property type="entry name" value="Tm-1-like"/>
    <property type="match status" value="1"/>
</dbReference>
<reference evidence="3" key="1">
    <citation type="submission" date="2016-10" db="EMBL/GenBank/DDBJ databases">
        <title>Sequence of Gallionella enrichment culture.</title>
        <authorList>
            <person name="Poehlein A."/>
            <person name="Muehling M."/>
            <person name="Daniel R."/>
        </authorList>
    </citation>
    <scope>NUCLEOTIDE SEQUENCE</scope>
</reference>
<comment type="caution">
    <text evidence="3">The sequence shown here is derived from an EMBL/GenBank/DDBJ whole genome shotgun (WGS) entry which is preliminary data.</text>
</comment>
<dbReference type="Pfam" id="PF23189">
    <property type="entry name" value="UPF0261_C"/>
    <property type="match status" value="1"/>
</dbReference>
<evidence type="ECO:0000259" key="1">
    <source>
        <dbReference type="Pfam" id="PF06792"/>
    </source>
</evidence>
<sequence>MTAHSVSPCVLVVGTCDTKAEELRFVRERLEEGGGRALIMDVGVLGTPAFAPDLSNAEVAAAAGCSLAEIAASGDENLAMSKMAVGAARLSARLCAEGRIQGVMILGGTMGTDLSLDVAAALPLGVPKLVVSTVAFSHLIPPERIVPDLMMVLWAGGLYGLNSICASILRQAAGAILGACRAALPLGAARPLIGMTSLGKSCLSYMVRLKPALELRGYEVAVFHTTGMGGRAFEALAAERRFAAVMDFSLQELSNQVHGSVVSSGAGRLTAAGRAGIPQIVAPGAVDMIDLPAWQPLPERYRERPHHAHNRLIASVTATAAERRETARYIAERLAEAQGPTALILPRAGIQEWDREGQALHDAQGHAAMLAELRDRVRPPVALLELDAHINDPEFAEAALAVFDNWVREGIVAPGAAPEAAS</sequence>
<dbReference type="EMBL" id="MLJW01000103">
    <property type="protein sequence ID" value="OIQ99686.1"/>
    <property type="molecule type" value="Genomic_DNA"/>
</dbReference>
<dbReference type="AlphaFoldDB" id="A0A1J5RUR0"/>
<dbReference type="Gene3D" id="3.40.50.12030">
    <property type="entry name" value="Uncharacterised protein family UPF0261, NC domain"/>
    <property type="match status" value="1"/>
</dbReference>
<dbReference type="InterPro" id="IPR044122">
    <property type="entry name" value="UPF0261_N"/>
</dbReference>
<evidence type="ECO:0000259" key="2">
    <source>
        <dbReference type="Pfam" id="PF23189"/>
    </source>
</evidence>
<dbReference type="PIRSF" id="PIRSF033271">
    <property type="entry name" value="UCP033271"/>
    <property type="match status" value="1"/>
</dbReference>
<feature type="domain" description="UPF0261" evidence="1">
    <location>
        <begin position="9"/>
        <end position="182"/>
    </location>
</feature>
<dbReference type="InterPro" id="IPR008322">
    <property type="entry name" value="UPF0261"/>
</dbReference>
<dbReference type="PANTHER" id="PTHR31862">
    <property type="entry name" value="UPF0261 DOMAIN PROTEIN (AFU_ORTHOLOGUE AFUA_1G10120)"/>
    <property type="match status" value="1"/>
</dbReference>
<gene>
    <name evidence="3" type="ORF">GALL_182650</name>
</gene>
<dbReference type="PANTHER" id="PTHR31862:SF1">
    <property type="entry name" value="UPF0261 DOMAIN PROTEIN (AFU_ORTHOLOGUE AFUA_1G10120)"/>
    <property type="match status" value="1"/>
</dbReference>
<dbReference type="InterPro" id="IPR051353">
    <property type="entry name" value="Tobamovirus_resist_UPF0261"/>
</dbReference>
<dbReference type="Gene3D" id="3.40.50.12020">
    <property type="entry name" value="Uncharacterised protein family UPF0261, NN domain"/>
    <property type="match status" value="1"/>
</dbReference>
<dbReference type="InterPro" id="IPR056778">
    <property type="entry name" value="UPF0261_C"/>
</dbReference>
<dbReference type="NCBIfam" id="NF002676">
    <property type="entry name" value="PRK02399.1-4"/>
    <property type="match status" value="1"/>
</dbReference>